<keyword evidence="8" id="KW-0393">Immunoglobulin domain</keyword>
<dbReference type="PANTHER" id="PTHR12207:SF25">
    <property type="entry name" value="IMMUNOGLOBULIN SUPERFAMILY MEMBER 2"/>
    <property type="match status" value="1"/>
</dbReference>
<dbReference type="InterPro" id="IPR007110">
    <property type="entry name" value="Ig-like_dom"/>
</dbReference>
<dbReference type="SMART" id="SM00406">
    <property type="entry name" value="IGv"/>
    <property type="match status" value="2"/>
</dbReference>
<dbReference type="InterPro" id="IPR013783">
    <property type="entry name" value="Ig-like_fold"/>
</dbReference>
<reference evidence="11" key="1">
    <citation type="submission" date="2025-08" db="UniProtKB">
        <authorList>
            <consortium name="Ensembl"/>
        </authorList>
    </citation>
    <scope>IDENTIFICATION</scope>
</reference>
<dbReference type="Pfam" id="PF07686">
    <property type="entry name" value="V-set"/>
    <property type="match status" value="1"/>
</dbReference>
<name>A0A8C7M6U5_ONCKI</name>
<keyword evidence="5" id="KW-1133">Transmembrane helix</keyword>
<feature type="compositionally biased region" description="Basic and acidic residues" evidence="9">
    <location>
        <begin position="747"/>
        <end position="764"/>
    </location>
</feature>
<proteinExistence type="predicted"/>
<dbReference type="Gene3D" id="2.60.40.10">
    <property type="entry name" value="Immunoglobulins"/>
    <property type="match status" value="3"/>
</dbReference>
<protein>
    <recommendedName>
        <fullName evidence="10">Ig-like domain-containing protein</fullName>
    </recommendedName>
</protein>
<comment type="subcellular location">
    <subcellularLocation>
        <location evidence="1">Membrane</location>
        <topology evidence="1">Single-pass membrane protein</topology>
    </subcellularLocation>
</comment>
<feature type="domain" description="Ig-like" evidence="10">
    <location>
        <begin position="568"/>
        <end position="702"/>
    </location>
</feature>
<keyword evidence="2" id="KW-0812">Transmembrane</keyword>
<evidence type="ECO:0000256" key="9">
    <source>
        <dbReference type="SAM" id="MobiDB-lite"/>
    </source>
</evidence>
<feature type="domain" description="Ig-like" evidence="10">
    <location>
        <begin position="271"/>
        <end position="362"/>
    </location>
</feature>
<organism evidence="11 12">
    <name type="scientific">Oncorhynchus kisutch</name>
    <name type="common">Coho salmon</name>
    <name type="synonym">Salmo kisutch</name>
    <dbReference type="NCBI Taxonomy" id="8019"/>
    <lineage>
        <taxon>Eukaryota</taxon>
        <taxon>Metazoa</taxon>
        <taxon>Chordata</taxon>
        <taxon>Craniata</taxon>
        <taxon>Vertebrata</taxon>
        <taxon>Euteleostomi</taxon>
        <taxon>Actinopterygii</taxon>
        <taxon>Neopterygii</taxon>
        <taxon>Teleostei</taxon>
        <taxon>Protacanthopterygii</taxon>
        <taxon>Salmoniformes</taxon>
        <taxon>Salmonidae</taxon>
        <taxon>Salmoninae</taxon>
        <taxon>Oncorhynchus</taxon>
    </lineage>
</organism>
<feature type="region of interest" description="Disordered" evidence="9">
    <location>
        <begin position="740"/>
        <end position="764"/>
    </location>
</feature>
<evidence type="ECO:0000313" key="12">
    <source>
        <dbReference type="Proteomes" id="UP000694557"/>
    </source>
</evidence>
<dbReference type="GO" id="GO:0016020">
    <property type="term" value="C:membrane"/>
    <property type="evidence" value="ECO:0007669"/>
    <property type="project" value="UniProtKB-SubCell"/>
</dbReference>
<keyword evidence="3" id="KW-0732">Signal</keyword>
<dbReference type="Ensembl" id="ENSOKIT00005034581.1">
    <property type="protein sequence ID" value="ENSOKIP00005032752.1"/>
    <property type="gene ID" value="ENSOKIG00005014027.1"/>
</dbReference>
<keyword evidence="4" id="KW-0677">Repeat</keyword>
<dbReference type="FunFam" id="2.60.40.10:FF:000191">
    <property type="entry name" value="Immunoglobulin superfamily member 3"/>
    <property type="match status" value="1"/>
</dbReference>
<feature type="domain" description="Ig-like" evidence="10">
    <location>
        <begin position="120"/>
        <end position="236"/>
    </location>
</feature>
<evidence type="ECO:0000313" key="11">
    <source>
        <dbReference type="Ensembl" id="ENSOKIP00005032752.1"/>
    </source>
</evidence>
<evidence type="ECO:0000256" key="6">
    <source>
        <dbReference type="ARBA" id="ARBA00023136"/>
    </source>
</evidence>
<dbReference type="Proteomes" id="UP000694557">
    <property type="component" value="Unassembled WGS sequence"/>
</dbReference>
<sequence length="764" mass="85412">QCGATVLVEVQSGPLYRVIGYPFFMSCNVSGFSNPAARQDFRISIYKPNRPTREIQIISTDDNNYAMSVYGVRVRVTSVLFHGKSLEEGDEGEYECHTPNSELEYNGTYNANATLKVIKDTLTTSYTGPASFSLSEGGALTLQCLASSNTFQHTHLSVTWYLQGDGEALPRPIISLDCDLTVSLGQGFEGRYQAGFIGLDKLEEVTYRLKMARIELSDAGRIYCHAQEWIQDPDLSWYPSPIKTHRQPRWEVKAIGEKHLSVFFASQPYGVSGVKGQLTVTWNYRSASTTMGTFSNVTNLSRMGVMKPGAELGQRNVHTIRPTADTFTLELSEVKPSDAGAYQCTVSEWTKETNGNAKKTSSQSQDCIVEVRPVGKSTVCVCVWPSLPITVTWSLQREGGSAPDNILTLLHTGDTMWRGDQSNYQLRVTTSKGEVHHILRIIRASGREAGCYQCVISVFLQGRHRNPQNSNLLAVLVQTPGRASTQRGWGTRLSSDHDAVITLGAELGTEQRISMRTRERWSFELTIRQAHSWDRGRYYCVGEEWLQDPHSVWYKLIFSVLSLSLSLPVSDLSVNKTDLDMEVREGKRVELTCTLTSGDPASLYALTWYYMRHGSSSSHRVPLVILGHDGTLKYPDDNQGLQAQKGRLIFSRNTHRTFLLGLQGARQDDSGVYQCHVHQYKYSHDGNWECSASNQSGRANLTNLSLSCCLIPHWISYTHLHPSCLYPGNCHHDAVNQAEEAGGTGEPKSRLRREDWDEVTKECI</sequence>
<dbReference type="CDD" id="cd00096">
    <property type="entry name" value="Ig"/>
    <property type="match status" value="1"/>
</dbReference>
<dbReference type="AlphaFoldDB" id="A0A8C7M6U5"/>
<dbReference type="SUPFAM" id="SSF48726">
    <property type="entry name" value="Immunoglobulin"/>
    <property type="match status" value="5"/>
</dbReference>
<dbReference type="PROSITE" id="PS50835">
    <property type="entry name" value="IG_LIKE"/>
    <property type="match status" value="3"/>
</dbReference>
<evidence type="ECO:0000256" key="2">
    <source>
        <dbReference type="ARBA" id="ARBA00022692"/>
    </source>
</evidence>
<dbReference type="PANTHER" id="PTHR12207">
    <property type="entry name" value="V-SET AND TRANSMEMBRANE DOMAIN-CONTAINING PROTEIN"/>
    <property type="match status" value="1"/>
</dbReference>
<evidence type="ECO:0000256" key="8">
    <source>
        <dbReference type="ARBA" id="ARBA00023319"/>
    </source>
</evidence>
<keyword evidence="12" id="KW-1185">Reference proteome</keyword>
<evidence type="ECO:0000259" key="10">
    <source>
        <dbReference type="PROSITE" id="PS50835"/>
    </source>
</evidence>
<dbReference type="SMART" id="SM00409">
    <property type="entry name" value="IG"/>
    <property type="match status" value="4"/>
</dbReference>
<dbReference type="InterPro" id="IPR036179">
    <property type="entry name" value="Ig-like_dom_sf"/>
</dbReference>
<dbReference type="InterPro" id="IPR003599">
    <property type="entry name" value="Ig_sub"/>
</dbReference>
<keyword evidence="6" id="KW-0472">Membrane</keyword>
<dbReference type="GeneTree" id="ENSGT00940000155177"/>
<evidence type="ECO:0000256" key="4">
    <source>
        <dbReference type="ARBA" id="ARBA00022737"/>
    </source>
</evidence>
<dbReference type="InterPro" id="IPR051102">
    <property type="entry name" value="IgSF_V-set/TM_domain"/>
</dbReference>
<dbReference type="InterPro" id="IPR013106">
    <property type="entry name" value="Ig_V-set"/>
</dbReference>
<evidence type="ECO:0000256" key="3">
    <source>
        <dbReference type="ARBA" id="ARBA00022729"/>
    </source>
</evidence>
<keyword evidence="7" id="KW-1015">Disulfide bond</keyword>
<accession>A0A8C7M6U5</accession>
<reference evidence="11" key="2">
    <citation type="submission" date="2025-09" db="UniProtKB">
        <authorList>
            <consortium name="Ensembl"/>
        </authorList>
    </citation>
    <scope>IDENTIFICATION</scope>
</reference>
<evidence type="ECO:0000256" key="5">
    <source>
        <dbReference type="ARBA" id="ARBA00022989"/>
    </source>
</evidence>
<evidence type="ECO:0000256" key="1">
    <source>
        <dbReference type="ARBA" id="ARBA00004167"/>
    </source>
</evidence>
<evidence type="ECO:0000256" key="7">
    <source>
        <dbReference type="ARBA" id="ARBA00023157"/>
    </source>
</evidence>